<feature type="compositionally biased region" description="Low complexity" evidence="11">
    <location>
        <begin position="215"/>
        <end position="224"/>
    </location>
</feature>
<dbReference type="EC" id="3.6.4.12" evidence="3"/>
<dbReference type="Gene3D" id="3.40.50.300">
    <property type="entry name" value="P-loop containing nucleotide triphosphate hydrolases"/>
    <property type="match status" value="1"/>
</dbReference>
<evidence type="ECO:0000256" key="3">
    <source>
        <dbReference type="ARBA" id="ARBA00012551"/>
    </source>
</evidence>
<keyword evidence="7" id="KW-0067">ATP-binding</keyword>
<dbReference type="InterPro" id="IPR049730">
    <property type="entry name" value="SNF2/RAD54-like_C"/>
</dbReference>
<keyword evidence="9" id="KW-0238">DNA-binding</keyword>
<dbReference type="InterPro" id="IPR001650">
    <property type="entry name" value="Helicase_C-like"/>
</dbReference>
<evidence type="ECO:0000256" key="5">
    <source>
        <dbReference type="ARBA" id="ARBA00022801"/>
    </source>
</evidence>
<evidence type="ECO:0000256" key="7">
    <source>
        <dbReference type="ARBA" id="ARBA00022840"/>
    </source>
</evidence>
<dbReference type="GO" id="GO:0005634">
    <property type="term" value="C:nucleus"/>
    <property type="evidence" value="ECO:0007669"/>
    <property type="project" value="UniProtKB-SubCell"/>
</dbReference>
<evidence type="ECO:0000256" key="1">
    <source>
        <dbReference type="ARBA" id="ARBA00004123"/>
    </source>
</evidence>
<dbReference type="InterPro" id="IPR027417">
    <property type="entry name" value="P-loop_NTPase"/>
</dbReference>
<evidence type="ECO:0000256" key="11">
    <source>
        <dbReference type="SAM" id="MobiDB-lite"/>
    </source>
</evidence>
<dbReference type="GO" id="GO:0016787">
    <property type="term" value="F:hydrolase activity"/>
    <property type="evidence" value="ECO:0007669"/>
    <property type="project" value="UniProtKB-KW"/>
</dbReference>
<dbReference type="Pfam" id="PF00271">
    <property type="entry name" value="Helicase_C"/>
    <property type="match status" value="1"/>
</dbReference>
<evidence type="ECO:0000313" key="14">
    <source>
        <dbReference type="EMBL" id="WEW59969.1"/>
    </source>
</evidence>
<feature type="region of interest" description="Disordered" evidence="11">
    <location>
        <begin position="138"/>
        <end position="157"/>
    </location>
</feature>
<comment type="subcellular location">
    <subcellularLocation>
        <location evidence="1">Nucleus</location>
    </subcellularLocation>
</comment>
<dbReference type="GO" id="GO:0003677">
    <property type="term" value="F:DNA binding"/>
    <property type="evidence" value="ECO:0007669"/>
    <property type="project" value="UniProtKB-KW"/>
</dbReference>
<dbReference type="SUPFAM" id="SSF52540">
    <property type="entry name" value="P-loop containing nucleoside triphosphate hydrolases"/>
    <property type="match status" value="2"/>
</dbReference>
<evidence type="ECO:0000256" key="8">
    <source>
        <dbReference type="ARBA" id="ARBA00022853"/>
    </source>
</evidence>
<evidence type="ECO:0000259" key="12">
    <source>
        <dbReference type="PROSITE" id="PS51192"/>
    </source>
</evidence>
<dbReference type="EMBL" id="CP120629">
    <property type="protein sequence ID" value="WEW59969.1"/>
    <property type="molecule type" value="Genomic_DNA"/>
</dbReference>
<keyword evidence="8" id="KW-0156">Chromatin regulator</keyword>
<keyword evidence="5 14" id="KW-0378">Hydrolase</keyword>
<evidence type="ECO:0000256" key="2">
    <source>
        <dbReference type="ARBA" id="ARBA00007025"/>
    </source>
</evidence>
<dbReference type="Proteomes" id="UP001219355">
    <property type="component" value="Chromosome 3"/>
</dbReference>
<evidence type="ECO:0000256" key="4">
    <source>
        <dbReference type="ARBA" id="ARBA00022741"/>
    </source>
</evidence>
<evidence type="ECO:0000256" key="9">
    <source>
        <dbReference type="ARBA" id="ARBA00023125"/>
    </source>
</evidence>
<evidence type="ECO:0000256" key="10">
    <source>
        <dbReference type="ARBA" id="ARBA00023242"/>
    </source>
</evidence>
<protein>
    <recommendedName>
        <fullName evidence="3">DNA helicase</fullName>
        <ecNumber evidence="3">3.6.4.12</ecNumber>
    </recommendedName>
</protein>
<dbReference type="GO" id="GO:0005694">
    <property type="term" value="C:chromosome"/>
    <property type="evidence" value="ECO:0007669"/>
    <property type="project" value="UniProtKB-ARBA"/>
</dbReference>
<dbReference type="Pfam" id="PF00176">
    <property type="entry name" value="SNF2-rel_dom"/>
    <property type="match status" value="1"/>
</dbReference>
<keyword evidence="6" id="KW-0347">Helicase</keyword>
<dbReference type="PANTHER" id="PTHR10799">
    <property type="entry name" value="SNF2/RAD54 HELICASE FAMILY"/>
    <property type="match status" value="1"/>
</dbReference>
<keyword evidence="10" id="KW-0539">Nucleus</keyword>
<feature type="region of interest" description="Disordered" evidence="11">
    <location>
        <begin position="209"/>
        <end position="229"/>
    </location>
</feature>
<dbReference type="InterPro" id="IPR014001">
    <property type="entry name" value="Helicase_ATP-bd"/>
</dbReference>
<dbReference type="FunFam" id="3.40.50.10810:FF:000014">
    <property type="entry name" value="SWI/SNF-related matrix-associated actin-dependent regulator of chromatin subfamily A containing DEAD/H box 1"/>
    <property type="match status" value="1"/>
</dbReference>
<dbReference type="GO" id="GO:0140658">
    <property type="term" value="F:ATP-dependent chromatin remodeler activity"/>
    <property type="evidence" value="ECO:0007669"/>
    <property type="project" value="UniProtKB-ARBA"/>
</dbReference>
<feature type="compositionally biased region" description="Low complexity" evidence="11">
    <location>
        <begin position="361"/>
        <end position="376"/>
    </location>
</feature>
<feature type="region of interest" description="Disordered" evidence="11">
    <location>
        <begin position="88"/>
        <end position="123"/>
    </location>
</feature>
<gene>
    <name evidence="14" type="primary">FUN30</name>
    <name evidence="14" type="ORF">PRK78_005451</name>
</gene>
<feature type="domain" description="Helicase C-terminal" evidence="13">
    <location>
        <begin position="948"/>
        <end position="1105"/>
    </location>
</feature>
<dbReference type="PROSITE" id="PS51194">
    <property type="entry name" value="HELICASE_CTER"/>
    <property type="match status" value="1"/>
</dbReference>
<organism evidence="14 15">
    <name type="scientific">Emydomyces testavorans</name>
    <dbReference type="NCBI Taxonomy" id="2070801"/>
    <lineage>
        <taxon>Eukaryota</taxon>
        <taxon>Fungi</taxon>
        <taxon>Dikarya</taxon>
        <taxon>Ascomycota</taxon>
        <taxon>Pezizomycotina</taxon>
        <taxon>Eurotiomycetes</taxon>
        <taxon>Eurotiomycetidae</taxon>
        <taxon>Onygenales</taxon>
        <taxon>Nannizziopsiaceae</taxon>
        <taxon>Emydomyces</taxon>
    </lineage>
</organism>
<name>A0AAF0IML6_9EURO</name>
<evidence type="ECO:0000313" key="15">
    <source>
        <dbReference type="Proteomes" id="UP001219355"/>
    </source>
</evidence>
<dbReference type="AlphaFoldDB" id="A0AAF0IML6"/>
<dbReference type="GO" id="GO:0005524">
    <property type="term" value="F:ATP binding"/>
    <property type="evidence" value="ECO:0007669"/>
    <property type="project" value="UniProtKB-KW"/>
</dbReference>
<dbReference type="SMART" id="SM00490">
    <property type="entry name" value="HELICc"/>
    <property type="match status" value="1"/>
</dbReference>
<dbReference type="Gene3D" id="3.40.50.10810">
    <property type="entry name" value="Tandem AAA-ATPase domain"/>
    <property type="match status" value="1"/>
</dbReference>
<dbReference type="CDD" id="cd18793">
    <property type="entry name" value="SF2_C_SNF"/>
    <property type="match status" value="1"/>
</dbReference>
<evidence type="ECO:0000256" key="6">
    <source>
        <dbReference type="ARBA" id="ARBA00022806"/>
    </source>
</evidence>
<evidence type="ECO:0000259" key="13">
    <source>
        <dbReference type="PROSITE" id="PS51194"/>
    </source>
</evidence>
<accession>A0AAF0IML6</accession>
<dbReference type="InterPro" id="IPR038718">
    <property type="entry name" value="SNF2-like_sf"/>
</dbReference>
<feature type="region of interest" description="Disordered" evidence="11">
    <location>
        <begin position="1118"/>
        <end position="1138"/>
    </location>
</feature>
<sequence>MLDRIPDTPIRKSTLVEGSIAPPSDSCDDDETVATVPLYPHLQASKTQASTIPTQPLYTQKLTQPTQILERPTPPTSSPIHDPSVVQVPASSPLAPTTTSRYPRPKAGALSTSMAPSGTRFRPPARVAPVRRIPVVDVEDDGPTYRGGSSDDDLPLGATDIKPSTFTQASKIPEKERVPESPVAANSATKFQEITAAAFYKPNPTVKGVNKRQADATTTQAASTKKARSSLTTPVPEAFTLDDIEDYNVRIKVERIRNVYPNKAVQVCLEALLKKKGNYEDAVDYIASFEDSAPGNPTSDDELSLDHKTASAKAPVAPAKQQIKARTRIQDKWAAGQRIGQKPNRGEASQPRRRLIRGAKSRPVSPISSPVRPASVGVTKKPGRLVRGRKNHSLSRSNSPVLSHVESDTSDSAPEESEDDGSLQVKVLKFFNTCSADDLADIAELAPDVASCFMSKRPFTSLAQVREISIEGAQPKETKNRKPKKPMGDKVVDKCLDMWTGYEAVDALVKRCEALGAPIADEMKRWGVDIFGAKTVGELELTSLTKSISSDDSGVGTPSSDGGELAGKKFLGQPSIMSEHIKMKDYQVVGINWLNLLFEQKLSCILADDMGLGKTCQVIAFLAHLFEKGVNGPHLIVVPSSTLENWLREFSVFCPKLNVMPYYAGQNERANIREEIEVNRGSINVVITTYTIAKAKIDSAFLASMNFCACVFDEGHMLKSSKSLLYNKLIRIPARFRLLLTGTPLQNNLQELASLLGFILPQVFRERKDDLEYIFSAKAKTIDTHSALLSAQRIARAKSMLTPFVLRRKKHQVIDLPPKITRVEYCAMNEAQKEIYQNETEKVRQIVADRAAGKKVVSKSTNILMKLRQAAIHPLFYRRKYDDKTLSRIAKACLKDPKWTMSDPDAIYEELLPYSDFECHMLCANNPDSLGKFTLKNNEWMDSGKVEKLCELLKKYTENGDRVLIFSQFTMVMDILEQVLETLHIRFFRLDGMTSVEDRQSILDAFYEQVDIPVFMLSTKAGGAGINLACANKVIIFDSSFNPQDDIQAENRAHRVGQTKEVEVVRLVTKGTIEEQIYALGQTKLVLDQRVAGEEEAGKKREEVGMKAVEAMVIAKLEGEKDGDAGQSEGDAKESKKT</sequence>
<dbReference type="GO" id="GO:0003678">
    <property type="term" value="F:DNA helicase activity"/>
    <property type="evidence" value="ECO:0007669"/>
    <property type="project" value="UniProtKB-EC"/>
</dbReference>
<dbReference type="SMART" id="SM00487">
    <property type="entry name" value="DEXDc"/>
    <property type="match status" value="1"/>
</dbReference>
<feature type="compositionally biased region" description="Basic residues" evidence="11">
    <location>
        <begin position="351"/>
        <end position="360"/>
    </location>
</feature>
<feature type="domain" description="Helicase ATP-binding" evidence="12">
    <location>
        <begin position="595"/>
        <end position="762"/>
    </location>
</feature>
<feature type="compositionally biased region" description="Basic residues" evidence="11">
    <location>
        <begin position="381"/>
        <end position="393"/>
    </location>
</feature>
<keyword evidence="15" id="KW-1185">Reference proteome</keyword>
<feature type="region of interest" description="Disordered" evidence="11">
    <location>
        <begin position="290"/>
        <end position="420"/>
    </location>
</feature>
<comment type="similarity">
    <text evidence="2">Belongs to the SNF2/RAD54 helicase family.</text>
</comment>
<dbReference type="InterPro" id="IPR000330">
    <property type="entry name" value="SNF2_N"/>
</dbReference>
<dbReference type="PROSITE" id="PS51192">
    <property type="entry name" value="HELICASE_ATP_BIND_1"/>
    <property type="match status" value="1"/>
</dbReference>
<reference evidence="14" key="1">
    <citation type="submission" date="2023-03" db="EMBL/GenBank/DDBJ databases">
        <title>Emydomyces testavorans Genome Sequence.</title>
        <authorList>
            <person name="Hoyer L."/>
        </authorList>
    </citation>
    <scope>NUCLEOTIDE SEQUENCE</scope>
    <source>
        <strain evidence="14">16-2883</strain>
    </source>
</reference>
<proteinExistence type="inferred from homology"/>
<keyword evidence="4" id="KW-0547">Nucleotide-binding</keyword>